<evidence type="ECO:0000313" key="3">
    <source>
        <dbReference type="Proteomes" id="UP001391051"/>
    </source>
</evidence>
<feature type="region of interest" description="Disordered" evidence="1">
    <location>
        <begin position="428"/>
        <end position="456"/>
    </location>
</feature>
<comment type="caution">
    <text evidence="2">The sequence shown here is derived from an EMBL/GenBank/DDBJ whole genome shotgun (WGS) entry which is preliminary data.</text>
</comment>
<keyword evidence="3" id="KW-1185">Reference proteome</keyword>
<proteinExistence type="predicted"/>
<feature type="region of interest" description="Disordered" evidence="1">
    <location>
        <begin position="348"/>
        <end position="393"/>
    </location>
</feature>
<dbReference type="GeneID" id="92083658"/>
<protein>
    <submittedName>
        <fullName evidence="2">Uncharacterized protein</fullName>
    </submittedName>
</protein>
<feature type="compositionally biased region" description="Pro residues" evidence="1">
    <location>
        <begin position="116"/>
        <end position="129"/>
    </location>
</feature>
<feature type="compositionally biased region" description="Polar residues" evidence="1">
    <location>
        <begin position="285"/>
        <end position="306"/>
    </location>
</feature>
<dbReference type="Proteomes" id="UP001391051">
    <property type="component" value="Unassembled WGS sequence"/>
</dbReference>
<accession>A0ABR1PST4</accession>
<feature type="region of interest" description="Disordered" evidence="1">
    <location>
        <begin position="113"/>
        <end position="147"/>
    </location>
</feature>
<dbReference type="RefSeq" id="XP_066692834.1">
    <property type="nucleotide sequence ID" value="XM_066850596.1"/>
</dbReference>
<feature type="region of interest" description="Disordered" evidence="1">
    <location>
        <begin position="267"/>
        <end position="306"/>
    </location>
</feature>
<evidence type="ECO:0000256" key="1">
    <source>
        <dbReference type="SAM" id="MobiDB-lite"/>
    </source>
</evidence>
<reference evidence="2 3" key="1">
    <citation type="submission" date="2023-01" db="EMBL/GenBank/DDBJ databases">
        <title>Analysis of 21 Apiospora genomes using comparative genomics revels a genus with tremendous synthesis potential of carbohydrate active enzymes and secondary metabolites.</title>
        <authorList>
            <person name="Sorensen T."/>
        </authorList>
    </citation>
    <scope>NUCLEOTIDE SEQUENCE [LARGE SCALE GENOMIC DNA]</scope>
    <source>
        <strain evidence="2 3">CBS 24483</strain>
    </source>
</reference>
<gene>
    <name evidence="2" type="ORF">PG986_014374</name>
</gene>
<sequence length="502" mass="53683">MAIYGIADSCYEYDASDEEVCVSPEPRAPRPRLPQNDEARHILDATEEISAILMQKLEGFQEDLRVYQWEKSRSRDELRNMKNEMMQELCMAKERLLEELASATTARMEGVETCLPQPPSEPRPRPPSPRQLGSHAVPGDVTEGVTEAAPGTEPLQVELPPNAKLASQIAPSGCYTHDKREKDKIRKPGESLQRKALALGEMCNVFSVTMYWNIVRGRMEVAMYVPGGQKIPDLGQVIRSLRGRQARVTQRARVFHVSRPVRKPSFKVNQAGNTRQGSAGRPLRCQTQQGAQTTHPPSNGVAQGSATELSMGCNERLDSPMCDAVAGDANGFEVAGAAIGTGMVATAGASQPTTLEAGRCQPGGGEEGISDISDMSAGSSPNPESDASSLGNGHAIGLHQEMEGLHGQDGDAGDSSAEMLNMPPTILAQRTDAGGPAIEGPRGSQPRCGSPSAGYPAQTASLALSFSQGPAMSLAKGWGPHEASMDAWGRSHEKTSLEYILM</sequence>
<organism evidence="2 3">
    <name type="scientific">Apiospora aurea</name>
    <dbReference type="NCBI Taxonomy" id="335848"/>
    <lineage>
        <taxon>Eukaryota</taxon>
        <taxon>Fungi</taxon>
        <taxon>Dikarya</taxon>
        <taxon>Ascomycota</taxon>
        <taxon>Pezizomycotina</taxon>
        <taxon>Sordariomycetes</taxon>
        <taxon>Xylariomycetidae</taxon>
        <taxon>Amphisphaeriales</taxon>
        <taxon>Apiosporaceae</taxon>
        <taxon>Apiospora</taxon>
    </lineage>
</organism>
<evidence type="ECO:0000313" key="2">
    <source>
        <dbReference type="EMBL" id="KAK7937506.1"/>
    </source>
</evidence>
<feature type="compositionally biased region" description="Polar residues" evidence="1">
    <location>
        <begin position="267"/>
        <end position="277"/>
    </location>
</feature>
<dbReference type="EMBL" id="JAQQWE010000010">
    <property type="protein sequence ID" value="KAK7937506.1"/>
    <property type="molecule type" value="Genomic_DNA"/>
</dbReference>
<name>A0ABR1PST4_9PEZI</name>
<feature type="compositionally biased region" description="Polar residues" evidence="1">
    <location>
        <begin position="376"/>
        <end position="391"/>
    </location>
</feature>